<dbReference type="RefSeq" id="WP_162640634.1">
    <property type="nucleotide sequence ID" value="NZ_CP048286.1"/>
</dbReference>
<protein>
    <submittedName>
        <fullName evidence="3">DUF11 domain-containing protein</fullName>
    </submittedName>
</protein>
<dbReference type="InterPro" id="IPR051172">
    <property type="entry name" value="Chlamydia_OmcB"/>
</dbReference>
<name>A0A6C0P030_9BACL</name>
<dbReference type="NCBIfam" id="TIGR01451">
    <property type="entry name" value="B_ant_repeat"/>
    <property type="match status" value="7"/>
</dbReference>
<evidence type="ECO:0000313" key="4">
    <source>
        <dbReference type="Proteomes" id="UP000479114"/>
    </source>
</evidence>
<dbReference type="KEGG" id="prz:GZH47_13935"/>
<keyword evidence="4" id="KW-1185">Reference proteome</keyword>
<dbReference type="InterPro" id="IPR047589">
    <property type="entry name" value="DUF11_rpt"/>
</dbReference>
<evidence type="ECO:0000259" key="2">
    <source>
        <dbReference type="Pfam" id="PF24346"/>
    </source>
</evidence>
<gene>
    <name evidence="3" type="ORF">GZH47_13935</name>
</gene>
<dbReference type="Proteomes" id="UP000479114">
    <property type="component" value="Chromosome"/>
</dbReference>
<evidence type="ECO:0000313" key="3">
    <source>
        <dbReference type="EMBL" id="QHW31828.1"/>
    </source>
</evidence>
<dbReference type="EMBL" id="CP048286">
    <property type="protein sequence ID" value="QHW31828.1"/>
    <property type="molecule type" value="Genomic_DNA"/>
</dbReference>
<feature type="domain" description="DUF11" evidence="1">
    <location>
        <begin position="866"/>
        <end position="950"/>
    </location>
</feature>
<reference evidence="3 4" key="1">
    <citation type="submission" date="2020-02" db="EMBL/GenBank/DDBJ databases">
        <title>Paenibacillus sp. nov., isolated from rhizosphere soil of tomato.</title>
        <authorList>
            <person name="Weon H.-Y."/>
            <person name="Lee S.A."/>
        </authorList>
    </citation>
    <scope>NUCLEOTIDE SEQUENCE [LARGE SCALE GENOMIC DNA]</scope>
    <source>
        <strain evidence="3 4">14171R-81</strain>
    </source>
</reference>
<dbReference type="AlphaFoldDB" id="A0A6C0P030"/>
<dbReference type="Gene3D" id="2.60.40.740">
    <property type="match status" value="3"/>
</dbReference>
<dbReference type="PANTHER" id="PTHR34819:SF3">
    <property type="entry name" value="CELL SURFACE PROTEIN"/>
    <property type="match status" value="1"/>
</dbReference>
<organism evidence="3 4">
    <name type="scientific">Paenibacillus rhizovicinus</name>
    <dbReference type="NCBI Taxonomy" id="2704463"/>
    <lineage>
        <taxon>Bacteria</taxon>
        <taxon>Bacillati</taxon>
        <taxon>Bacillota</taxon>
        <taxon>Bacilli</taxon>
        <taxon>Bacillales</taxon>
        <taxon>Paenibacillaceae</taxon>
        <taxon>Paenibacillus</taxon>
    </lineage>
</organism>
<dbReference type="InterPro" id="IPR055354">
    <property type="entry name" value="DUF7507"/>
</dbReference>
<feature type="domain" description="DUF11" evidence="1">
    <location>
        <begin position="479"/>
        <end position="572"/>
    </location>
</feature>
<dbReference type="Pfam" id="PF01345">
    <property type="entry name" value="DUF11"/>
    <property type="match status" value="5"/>
</dbReference>
<sequence length="1251" mass="128689">MPFVNRFFLNENGGAIFTGNTLGLSRSDTVGVPGTVDAIGAFTTTNTALTFGTYPAGTTGNYLLNSSSAVLVLPPVATVIYAELIWGGTYINGGVNLSAAIDNAVGFQTPAGTFSVTPASATAQTVVLSQGTQAYVRSAEVTSIVAAAGAGTYATNSVVGTIVIPEPSSNHAGWTLAVFYHDPAAPLRNLSLRVGATVIQATSGPVDTVITGFATPFTGPLDGRAQISAQEGDANKTGDRFLFGSTPGTLIALFGPNNFVNNFFASQINKSDGTLDTSGTFGSRNQINGSPGSNIIGGRQGWDITDVSISNTLINNETSAVFRLTTNGDGYLVDAIGIEIDIVEPLLHLTKSANQAATVIGDIVTYTVTIDNTSIISATAVEFFDNEIDGANFVPGTVRVNGVQLPNADPTMGVPIGSIAPNTSVIVMFDEVVVSLPAPPELRNQATAAFTFVPTPGAPPISTVVPSNIVEIPVFLPLIKVHKAADLTNAMIGDMITYTLTITNIGNIDTTGIVTDPLPAGTAFVAGTVSVNGVSQPGDNPNVGIDIGVLNLFQSTTIQYQLLVTSIPPNNIVHNAFGTAFEVILPDHRRIPGFIVSNPVDIPVSSPMLTPVKSANLPSAVVGDVVTYSINVTNNNAAALTAVSLTDNVPAGSSFVPDSATVGGVPVPGASPITGIPIGTLPAGATVIVTFQIVVNALPDPAELTDQAMVTFTSGSLTTSSHSNTVTIPVVQPGISLVKRAGVDTASVGDVVNYSVTVSNTGNIALGAVVFDPLNAYSSFVPGSVRIDGTLSPAASPLAGIAVGPIPPSDAVVVSYNVLIIAASPSQFYTDQANATFTYTPPGQSPVTSTTTSNIVNVRDPLFMLEAVKSVSHTSVMIGDTITYTISITNIGTADSLNTVVTDTPTPGGAIVPGSTKVGGVPVNGDVLAGLNIGTVPAGATVVVTFDVSINLDPPPLGFIDDYATVSFTSGGITQTAVSNIVEVIVTEPTVVATKRALPPFAFVGDVIQYVSTVTNNGHYNADATWFDNLPEGTSFVENSVTLNGFSIPGANRFTGTLLGTILPQITNVITFQLRVEFYPPSGVLVNQGNMLLVFLLPDGRTFTERIFTNVVTVPVLAPPTIVKSASVTEVLVGGTVTFAVNVTNPGNTPFDKAVLHDSLPEGLSFVDNSVTVAGRPVPGANPASGIPIGFIGANSSVTVAFEAKAIREPHNLIAVNTANMTFEYVAPNGQRVPGVVQSNPVTVLINEEEE</sequence>
<dbReference type="InterPro" id="IPR001434">
    <property type="entry name" value="OmcB-like_DUF11"/>
</dbReference>
<feature type="domain" description="DUF7507" evidence="2">
    <location>
        <begin position="732"/>
        <end position="794"/>
    </location>
</feature>
<proteinExistence type="predicted"/>
<accession>A0A6C0P030</accession>
<dbReference type="Pfam" id="PF24346">
    <property type="entry name" value="DUF7507"/>
    <property type="match status" value="1"/>
</dbReference>
<feature type="domain" description="DUF11" evidence="1">
    <location>
        <begin position="347"/>
        <end position="447"/>
    </location>
</feature>
<feature type="domain" description="DUF11" evidence="1">
    <location>
        <begin position="613"/>
        <end position="714"/>
    </location>
</feature>
<dbReference type="PANTHER" id="PTHR34819">
    <property type="entry name" value="LARGE CYSTEINE-RICH PERIPLASMIC PROTEIN OMCB"/>
    <property type="match status" value="1"/>
</dbReference>
<feature type="domain" description="DUF11" evidence="1">
    <location>
        <begin position="1122"/>
        <end position="1222"/>
    </location>
</feature>
<evidence type="ECO:0000259" key="1">
    <source>
        <dbReference type="Pfam" id="PF01345"/>
    </source>
</evidence>